<dbReference type="InterPro" id="IPR053780">
    <property type="entry name" value="Gp66-like"/>
</dbReference>
<proteinExistence type="predicted"/>
<comment type="caution">
    <text evidence="1">The sequence shown here is derived from an EMBL/GenBank/DDBJ whole genome shotgun (WGS) entry which is preliminary data.</text>
</comment>
<dbReference type="NCBIfam" id="NF045478">
    <property type="entry name" value="XF1762_fam"/>
    <property type="match status" value="1"/>
</dbReference>
<evidence type="ECO:0000313" key="1">
    <source>
        <dbReference type="EMBL" id="KAA9375183.1"/>
    </source>
</evidence>
<dbReference type="RefSeq" id="WP_150937459.1">
    <property type="nucleotide sequence ID" value="NZ_VYTZ01000012.1"/>
</dbReference>
<evidence type="ECO:0008006" key="3">
    <source>
        <dbReference type="Google" id="ProtNLM"/>
    </source>
</evidence>
<dbReference type="AlphaFoldDB" id="A0A5J5JUQ9"/>
<organism evidence="1 2">
    <name type="scientific">Microbispora cellulosiformans</name>
    <dbReference type="NCBI Taxonomy" id="2614688"/>
    <lineage>
        <taxon>Bacteria</taxon>
        <taxon>Bacillati</taxon>
        <taxon>Actinomycetota</taxon>
        <taxon>Actinomycetes</taxon>
        <taxon>Streptosporangiales</taxon>
        <taxon>Streptosporangiaceae</taxon>
        <taxon>Microbispora</taxon>
    </lineage>
</organism>
<name>A0A5J5JUQ9_9ACTN</name>
<sequence>MLTASAARIRKTCPDKSMEKRNGIQKNAGSGGLATTKKPRLLISPVAVQTARAFTAWTHRYLAPPAAAEFVIGVQTSNTTLVGVAFVDRPTFWVFDDGSTAELVCLSTDGTPNACSALLGAAWRTAQAQGYRRLLAYTRIDEPGTSLCAAGFRLVPSPLGWDTSRTGEVARVLWEIRVAGGRA</sequence>
<keyword evidence="2" id="KW-1185">Reference proteome</keyword>
<accession>A0A5J5JUQ9</accession>
<protein>
    <recommendedName>
        <fullName evidence="3">N-acetyltransferase domain-containing protein</fullName>
    </recommendedName>
</protein>
<gene>
    <name evidence="1" type="ORF">F5972_27770</name>
</gene>
<reference evidence="1 2" key="1">
    <citation type="submission" date="2019-09" db="EMBL/GenBank/DDBJ databases">
        <title>Screening of Novel Bioactive Compounds from Soil-Associated.</title>
        <authorList>
            <person name="Gong X."/>
        </authorList>
    </citation>
    <scope>NUCLEOTIDE SEQUENCE [LARGE SCALE GENOMIC DNA]</scope>
    <source>
        <strain evidence="1 2">Gxj-6</strain>
    </source>
</reference>
<evidence type="ECO:0000313" key="2">
    <source>
        <dbReference type="Proteomes" id="UP000327011"/>
    </source>
</evidence>
<dbReference type="EMBL" id="VYTZ01000012">
    <property type="protein sequence ID" value="KAA9375183.1"/>
    <property type="molecule type" value="Genomic_DNA"/>
</dbReference>
<dbReference type="Proteomes" id="UP000327011">
    <property type="component" value="Unassembled WGS sequence"/>
</dbReference>